<comment type="subcellular location">
    <subcellularLocation>
        <location evidence="1">Membrane</location>
        <topology evidence="1">Multi-pass membrane protein</topology>
    </subcellularLocation>
</comment>
<proteinExistence type="inferred from homology"/>
<dbReference type="Gene3D" id="3.30.70.2170">
    <property type="match status" value="1"/>
</dbReference>
<evidence type="ECO:0000313" key="13">
    <source>
        <dbReference type="EMBL" id="KYH25200.1"/>
    </source>
</evidence>
<dbReference type="EMBL" id="LTAZ01000007">
    <property type="protein sequence ID" value="KYH25200.1"/>
    <property type="molecule type" value="Genomic_DNA"/>
</dbReference>
<evidence type="ECO:0000256" key="4">
    <source>
        <dbReference type="ARBA" id="ARBA00022692"/>
    </source>
</evidence>
<keyword evidence="14" id="KW-1185">Reference proteome</keyword>
<evidence type="ECO:0000256" key="1">
    <source>
        <dbReference type="ARBA" id="ARBA00004141"/>
    </source>
</evidence>
<dbReference type="GO" id="GO:0051117">
    <property type="term" value="F:ATPase binding"/>
    <property type="evidence" value="ECO:0007669"/>
    <property type="project" value="TreeGrafter"/>
</dbReference>
<evidence type="ECO:0000256" key="9">
    <source>
        <dbReference type="ARBA" id="ARBA00068671"/>
    </source>
</evidence>
<protein>
    <recommendedName>
        <fullName evidence="9">A-type ATP synthase subunit I</fullName>
    </recommendedName>
</protein>
<evidence type="ECO:0000256" key="6">
    <source>
        <dbReference type="ARBA" id="ARBA00023065"/>
    </source>
</evidence>
<dbReference type="RefSeq" id="WP_066383581.1">
    <property type="nucleotide sequence ID" value="NZ_LTAZ01000007.1"/>
</dbReference>
<keyword evidence="4 12" id="KW-0812">Transmembrane</keyword>
<keyword evidence="7 12" id="KW-0472">Membrane</keyword>
<evidence type="ECO:0000256" key="8">
    <source>
        <dbReference type="ARBA" id="ARBA00059506"/>
    </source>
</evidence>
<evidence type="ECO:0000256" key="10">
    <source>
        <dbReference type="SAM" id="Coils"/>
    </source>
</evidence>
<dbReference type="GO" id="GO:0016471">
    <property type="term" value="C:vacuolar proton-transporting V-type ATPase complex"/>
    <property type="evidence" value="ECO:0007669"/>
    <property type="project" value="TreeGrafter"/>
</dbReference>
<evidence type="ECO:0000256" key="11">
    <source>
        <dbReference type="SAM" id="MobiDB-lite"/>
    </source>
</evidence>
<dbReference type="Gene3D" id="1.20.1460.20">
    <property type="match status" value="1"/>
</dbReference>
<feature type="transmembrane region" description="Helical" evidence="12">
    <location>
        <begin position="625"/>
        <end position="649"/>
    </location>
</feature>
<dbReference type="OrthoDB" id="85892at2157"/>
<feature type="transmembrane region" description="Helical" evidence="12">
    <location>
        <begin position="692"/>
        <end position="714"/>
    </location>
</feature>
<comment type="caution">
    <text evidence="13">The sequence shown here is derived from an EMBL/GenBank/DDBJ whole genome shotgun (WGS) entry which is preliminary data.</text>
</comment>
<feature type="region of interest" description="Disordered" evidence="11">
    <location>
        <begin position="313"/>
        <end position="380"/>
    </location>
</feature>
<keyword evidence="3" id="KW-0813">Transport</keyword>
<keyword evidence="6" id="KW-0406">Ion transport</keyword>
<name>A0A151ACD0_9EURY</name>
<accession>A0A151ACD0</accession>
<dbReference type="PANTHER" id="PTHR11629:SF63">
    <property type="entry name" value="V-TYPE PROTON ATPASE SUBUNIT A"/>
    <property type="match status" value="1"/>
</dbReference>
<dbReference type="PANTHER" id="PTHR11629">
    <property type="entry name" value="VACUOLAR PROTON ATPASES"/>
    <property type="match status" value="1"/>
</dbReference>
<feature type="transmembrane region" description="Helical" evidence="12">
    <location>
        <begin position="538"/>
        <end position="557"/>
    </location>
</feature>
<dbReference type="GO" id="GO:0007035">
    <property type="term" value="P:vacuolar acidification"/>
    <property type="evidence" value="ECO:0007669"/>
    <property type="project" value="TreeGrafter"/>
</dbReference>
<dbReference type="Gene3D" id="3.30.70.2750">
    <property type="match status" value="1"/>
</dbReference>
<feature type="transmembrane region" description="Helical" evidence="12">
    <location>
        <begin position="577"/>
        <end position="604"/>
    </location>
</feature>
<dbReference type="AlphaFoldDB" id="A0A151ACD0"/>
<feature type="compositionally biased region" description="Basic and acidic residues" evidence="11">
    <location>
        <begin position="342"/>
        <end position="358"/>
    </location>
</feature>
<gene>
    <name evidence="13" type="ORF">HAPAU_27840</name>
</gene>
<evidence type="ECO:0000256" key="3">
    <source>
        <dbReference type="ARBA" id="ARBA00022448"/>
    </source>
</evidence>
<feature type="transmembrane region" description="Helical" evidence="12">
    <location>
        <begin position="404"/>
        <end position="428"/>
    </location>
</feature>
<evidence type="ECO:0000256" key="12">
    <source>
        <dbReference type="SAM" id="Phobius"/>
    </source>
</evidence>
<comment type="function">
    <text evidence="8">Component of the A-type ATP synthase that produces ATP from ADP in the presence of a proton gradient across the membrane.</text>
</comment>
<evidence type="ECO:0000256" key="2">
    <source>
        <dbReference type="ARBA" id="ARBA00009904"/>
    </source>
</evidence>
<dbReference type="InterPro" id="IPR002490">
    <property type="entry name" value="V-ATPase_116kDa_su"/>
</dbReference>
<dbReference type="GO" id="GO:0046961">
    <property type="term" value="F:proton-transporting ATPase activity, rotational mechanism"/>
    <property type="evidence" value="ECO:0007669"/>
    <property type="project" value="InterPro"/>
</dbReference>
<dbReference type="PATRIC" id="fig|1008153.3.peg.2845"/>
<comment type="similarity">
    <text evidence="2">Belongs to the V-ATPase 116 kDa subunit family.</text>
</comment>
<sequence length="753" mass="82158">MLRPERMSKVSVTGAKRVMDDVIETVHGLNLVHMVDYDDRWEGFRPGNPSPEAEGISETLVTVRAIESILDVDEEDAGPSRIVTDEEMDTEIEEVRARVNELDDRRAELREERRGIDERLSSVRPFATLGIDLDLLSGYDSLETRVVEGDEAEIREALSTAEGISEFETFAEDGVVAIFVYPEAGHEDVLDDALVGVEVTPYSVPDAETSPEEYTADLERRKGEIDSKLSDLDGEIEELKLDVAGFLLAVEEQLSIDVEKAEVPLSFATTDRSFIAEGWVPTDRYGELETALDAEVGEHVECEELERVDYDDVASGHGHAHDEEPGDTGDTERQPATAADGDGAREVRSDGGEPRPDGGRTASESSMHGDEPPVIQDNPGYAKPFESLVSIINRPKYSEFDPTIFLFLTFPAFFGFMIGDVGYGILYMAMGYGLYRGFDSDMLRSLGGIGIWAGIFTFVFGILYGEIFGFHIIADVLWGGSAPIHKGLQPYHGNWALGWLVLSLLIGMLHLAIGWVLDFVENYQSHGFGDALGESGSWLLMLFGVWSWIFAGTPPFGAAPSLLYGPESVFAGNPFPLGFAGFPTVVGFVGLVAFFAGLVLLVRADPVEGVEFLNVLVNVLSYTRIAAVLLAKAGMAFVVNLLVFGVFVVGEGEEAEWHFGTGHAPSYYLEQGTYHGHEVTEVMFGGLFHSGIGGILAGILILVVGHLFVLVLGVTSAGLQAVRLEYVEFFGKFYDGGGETYEPFGTDRTHTTE</sequence>
<reference evidence="13 14" key="1">
    <citation type="submission" date="2016-02" db="EMBL/GenBank/DDBJ databases">
        <title>Genome sequence of Halalkalicoccus paucihalophilus DSM 24557.</title>
        <authorList>
            <person name="Poehlein A."/>
            <person name="Daniel R."/>
        </authorList>
    </citation>
    <scope>NUCLEOTIDE SEQUENCE [LARGE SCALE GENOMIC DNA]</scope>
    <source>
        <strain evidence="13 14">DSM 24557</strain>
    </source>
</reference>
<keyword evidence="10" id="KW-0175">Coiled coil</keyword>
<evidence type="ECO:0000256" key="5">
    <source>
        <dbReference type="ARBA" id="ARBA00022989"/>
    </source>
</evidence>
<dbReference type="Proteomes" id="UP000075321">
    <property type="component" value="Unassembled WGS sequence"/>
</dbReference>
<organism evidence="13 14">
    <name type="scientific">Halalkalicoccus paucihalophilus</name>
    <dbReference type="NCBI Taxonomy" id="1008153"/>
    <lineage>
        <taxon>Archaea</taxon>
        <taxon>Methanobacteriati</taxon>
        <taxon>Methanobacteriota</taxon>
        <taxon>Stenosarchaea group</taxon>
        <taxon>Halobacteria</taxon>
        <taxon>Halobacteriales</taxon>
        <taxon>Halococcaceae</taxon>
        <taxon>Halalkalicoccus</taxon>
    </lineage>
</organism>
<feature type="coiled-coil region" evidence="10">
    <location>
        <begin position="85"/>
        <end position="119"/>
    </location>
</feature>
<keyword evidence="5 12" id="KW-1133">Transmembrane helix</keyword>
<dbReference type="GO" id="GO:0033179">
    <property type="term" value="C:proton-transporting V-type ATPase, V0 domain"/>
    <property type="evidence" value="ECO:0007669"/>
    <property type="project" value="InterPro"/>
</dbReference>
<feature type="transmembrane region" description="Helical" evidence="12">
    <location>
        <begin position="449"/>
        <end position="474"/>
    </location>
</feature>
<evidence type="ECO:0000256" key="7">
    <source>
        <dbReference type="ARBA" id="ARBA00023136"/>
    </source>
</evidence>
<feature type="transmembrane region" description="Helical" evidence="12">
    <location>
        <begin position="494"/>
        <end position="517"/>
    </location>
</feature>
<evidence type="ECO:0000313" key="14">
    <source>
        <dbReference type="Proteomes" id="UP000075321"/>
    </source>
</evidence>